<feature type="transmembrane region" description="Helical" evidence="8">
    <location>
        <begin position="174"/>
        <end position="194"/>
    </location>
</feature>
<gene>
    <name evidence="10" type="ORF">UFOPK3376_01145</name>
</gene>
<organism evidence="10">
    <name type="scientific">freshwater metagenome</name>
    <dbReference type="NCBI Taxonomy" id="449393"/>
    <lineage>
        <taxon>unclassified sequences</taxon>
        <taxon>metagenomes</taxon>
        <taxon>ecological metagenomes</taxon>
    </lineage>
</organism>
<proteinExistence type="predicted"/>
<dbReference type="Pfam" id="PF05977">
    <property type="entry name" value="MFS_3"/>
    <property type="match status" value="1"/>
</dbReference>
<dbReference type="PANTHER" id="PTHR23513:SF11">
    <property type="entry name" value="STAPHYLOFERRIN A TRANSPORTER"/>
    <property type="match status" value="1"/>
</dbReference>
<feature type="transmembrane region" description="Helical" evidence="8">
    <location>
        <begin position="373"/>
        <end position="393"/>
    </location>
</feature>
<reference evidence="10" key="1">
    <citation type="submission" date="2020-05" db="EMBL/GenBank/DDBJ databases">
        <authorList>
            <person name="Chiriac C."/>
            <person name="Salcher M."/>
            <person name="Ghai R."/>
            <person name="Kavagutti S V."/>
        </authorList>
    </citation>
    <scope>NUCLEOTIDE SEQUENCE</scope>
</reference>
<comment type="subcellular location">
    <subcellularLocation>
        <location evidence="1">Cell membrane</location>
        <topology evidence="1">Multi-pass membrane protein</topology>
    </subcellularLocation>
</comment>
<dbReference type="EMBL" id="CAFBLP010000023">
    <property type="protein sequence ID" value="CAB4876319.1"/>
    <property type="molecule type" value="Genomic_DNA"/>
</dbReference>
<feature type="domain" description="Major facilitator superfamily (MFS) profile" evidence="9">
    <location>
        <begin position="13"/>
        <end position="397"/>
    </location>
</feature>
<sequence length="424" mass="45269">MASQTFRSLRERNARVFFLGLLVSNIGSWLQLTAMSLLVYRITGKATDVGLIIATQFLPTLLLGAWAGAVADRVNRRKMTLITQALLAAQALVLGLLDLTGHINLPVIYLLSIAVGTINALDNPARRGFVTELVDPIDIPNAMSLNTAVMTGSRIFGPALAAVLVTHIGTGWCFIFNAVSFFAILVALMSIDLSRLRPVVTARRGGTPVRDALRLIRGNSRLLLVFVVLTVVSTFAFNYSVSLVRLADTRFGNRDYFGWLLASVSVGSLIGSLRTAKLQVVSLRYLLINTALLGVSGVALSWSPNIVAALLMSIPMGIGGAAFISATNSIAQQECPPEMRSRLLALMAVAFLGSTPIGSPITGLIADHVSAEWSLGFGSLVTLACVGVAWFVLARSRNAGADGPHFQRDDPTLDHVVPARPAPR</sequence>
<evidence type="ECO:0000256" key="6">
    <source>
        <dbReference type="ARBA" id="ARBA00023136"/>
    </source>
</evidence>
<feature type="transmembrane region" description="Helical" evidence="8">
    <location>
        <begin position="343"/>
        <end position="361"/>
    </location>
</feature>
<evidence type="ECO:0000256" key="1">
    <source>
        <dbReference type="ARBA" id="ARBA00004651"/>
    </source>
</evidence>
<evidence type="ECO:0000256" key="3">
    <source>
        <dbReference type="ARBA" id="ARBA00022475"/>
    </source>
</evidence>
<feature type="transmembrane region" description="Helical" evidence="8">
    <location>
        <begin position="16"/>
        <end position="43"/>
    </location>
</feature>
<evidence type="ECO:0000256" key="7">
    <source>
        <dbReference type="SAM" id="MobiDB-lite"/>
    </source>
</evidence>
<keyword evidence="6 8" id="KW-0472">Membrane</keyword>
<evidence type="ECO:0000259" key="9">
    <source>
        <dbReference type="PROSITE" id="PS50850"/>
    </source>
</evidence>
<dbReference type="Gene3D" id="1.20.1250.20">
    <property type="entry name" value="MFS general substrate transporter like domains"/>
    <property type="match status" value="1"/>
</dbReference>
<dbReference type="GO" id="GO:0022857">
    <property type="term" value="F:transmembrane transporter activity"/>
    <property type="evidence" value="ECO:0007669"/>
    <property type="project" value="InterPro"/>
</dbReference>
<dbReference type="InterPro" id="IPR020846">
    <property type="entry name" value="MFS_dom"/>
</dbReference>
<feature type="transmembrane region" description="Helical" evidence="8">
    <location>
        <begin position="256"/>
        <end position="273"/>
    </location>
</feature>
<evidence type="ECO:0000256" key="4">
    <source>
        <dbReference type="ARBA" id="ARBA00022692"/>
    </source>
</evidence>
<dbReference type="PROSITE" id="PS50850">
    <property type="entry name" value="MFS"/>
    <property type="match status" value="1"/>
</dbReference>
<name>A0A6J7E712_9ZZZZ</name>
<dbReference type="CDD" id="cd06173">
    <property type="entry name" value="MFS_MefA_like"/>
    <property type="match status" value="1"/>
</dbReference>
<dbReference type="InterPro" id="IPR010290">
    <property type="entry name" value="TM_effector"/>
</dbReference>
<feature type="transmembrane region" description="Helical" evidence="8">
    <location>
        <begin position="49"/>
        <end position="67"/>
    </location>
</feature>
<dbReference type="GO" id="GO:0005886">
    <property type="term" value="C:plasma membrane"/>
    <property type="evidence" value="ECO:0007669"/>
    <property type="project" value="UniProtKB-SubCell"/>
</dbReference>
<dbReference type="SUPFAM" id="SSF103473">
    <property type="entry name" value="MFS general substrate transporter"/>
    <property type="match status" value="1"/>
</dbReference>
<feature type="region of interest" description="Disordered" evidence="7">
    <location>
        <begin position="403"/>
        <end position="424"/>
    </location>
</feature>
<dbReference type="InterPro" id="IPR036259">
    <property type="entry name" value="MFS_trans_sf"/>
</dbReference>
<feature type="transmembrane region" description="Helical" evidence="8">
    <location>
        <begin position="285"/>
        <end position="302"/>
    </location>
</feature>
<keyword evidence="3" id="KW-1003">Cell membrane</keyword>
<feature type="transmembrane region" description="Helical" evidence="8">
    <location>
        <begin position="308"/>
        <end position="331"/>
    </location>
</feature>
<keyword evidence="4 8" id="KW-0812">Transmembrane</keyword>
<evidence type="ECO:0000256" key="8">
    <source>
        <dbReference type="SAM" id="Phobius"/>
    </source>
</evidence>
<keyword evidence="5 8" id="KW-1133">Transmembrane helix</keyword>
<evidence type="ECO:0000256" key="2">
    <source>
        <dbReference type="ARBA" id="ARBA00022448"/>
    </source>
</evidence>
<evidence type="ECO:0000313" key="10">
    <source>
        <dbReference type="EMBL" id="CAB4876319.1"/>
    </source>
</evidence>
<feature type="transmembrane region" description="Helical" evidence="8">
    <location>
        <begin position="103"/>
        <end position="121"/>
    </location>
</feature>
<keyword evidence="2" id="KW-0813">Transport</keyword>
<evidence type="ECO:0000256" key="5">
    <source>
        <dbReference type="ARBA" id="ARBA00022989"/>
    </source>
</evidence>
<dbReference type="AlphaFoldDB" id="A0A6J7E712"/>
<accession>A0A6J7E712</accession>
<dbReference type="PANTHER" id="PTHR23513">
    <property type="entry name" value="INTEGRAL MEMBRANE EFFLUX PROTEIN-RELATED"/>
    <property type="match status" value="1"/>
</dbReference>
<protein>
    <submittedName>
        <fullName evidence="10">Unannotated protein</fullName>
    </submittedName>
</protein>
<feature type="transmembrane region" description="Helical" evidence="8">
    <location>
        <begin position="222"/>
        <end position="244"/>
    </location>
</feature>